<reference evidence="2 3" key="1">
    <citation type="submission" date="2013-08" db="EMBL/GenBank/DDBJ databases">
        <authorList>
            <person name="Weinstock G."/>
            <person name="Sodergren E."/>
            <person name="Wylie T."/>
            <person name="Fulton L."/>
            <person name="Fulton R."/>
            <person name="Fronick C."/>
            <person name="O'Laughlin M."/>
            <person name="Godfrey J."/>
            <person name="Miner T."/>
            <person name="Herter B."/>
            <person name="Appelbaum E."/>
            <person name="Cordes M."/>
            <person name="Lek S."/>
            <person name="Wollam A."/>
            <person name="Pepin K.H."/>
            <person name="Palsikar V.B."/>
            <person name="Mitreva M."/>
            <person name="Wilson R.K."/>
        </authorList>
    </citation>
    <scope>NUCLEOTIDE SEQUENCE [LARGE SCALE GENOMIC DNA]</scope>
    <source>
        <strain evidence="2 3">F0041</strain>
    </source>
</reference>
<name>U2E357_9BACE</name>
<gene>
    <name evidence="2" type="ORF">HMPREF1981_00474</name>
</gene>
<proteinExistence type="predicted"/>
<protein>
    <recommendedName>
        <fullName evidence="4">Outer membrane protein beta-barrel domain-containing protein</fullName>
    </recommendedName>
</protein>
<dbReference type="AlphaFoldDB" id="U2E357"/>
<dbReference type="RefSeq" id="WP_021647018.1">
    <property type="nucleotide sequence ID" value="NZ_KE993159.1"/>
</dbReference>
<dbReference type="EMBL" id="AWSV01000031">
    <property type="protein sequence ID" value="ERI88582.1"/>
    <property type="molecule type" value="Genomic_DNA"/>
</dbReference>
<sequence>MRKIIIFLCLISHVLAAKAQSENTFERNRVSVGGKLTSSNTWQIDVSYHYMISPYVGVGASVGMWKQFAIDGVPKGNGWSIADDYKKTENFYLHPSLHIVSPTLMKISDGNLKIFLEPGFMMNIPYCKVPIYLLDEHGIEKDVRNISTNKGQWYAFDCKIGFSLNFDNIDISTGYQYSTLDVFAMRRNLTYDNKRFDEFYPERKSLHGGFLSISYYF</sequence>
<accession>U2E357</accession>
<evidence type="ECO:0000313" key="3">
    <source>
        <dbReference type="Proteomes" id="UP000016496"/>
    </source>
</evidence>
<evidence type="ECO:0000256" key="1">
    <source>
        <dbReference type="SAM" id="SignalP"/>
    </source>
</evidence>
<feature type="chain" id="PRO_5004625555" description="Outer membrane protein beta-barrel domain-containing protein" evidence="1">
    <location>
        <begin position="20"/>
        <end position="217"/>
    </location>
</feature>
<comment type="caution">
    <text evidence="2">The sequence shown here is derived from an EMBL/GenBank/DDBJ whole genome shotgun (WGS) entry which is preliminary data.</text>
</comment>
<dbReference type="Proteomes" id="UP000016496">
    <property type="component" value="Unassembled WGS sequence"/>
</dbReference>
<evidence type="ECO:0000313" key="2">
    <source>
        <dbReference type="EMBL" id="ERI88582.1"/>
    </source>
</evidence>
<dbReference type="GeneID" id="99754587"/>
<dbReference type="OrthoDB" id="1071580at2"/>
<keyword evidence="1" id="KW-0732">Signal</keyword>
<feature type="signal peptide" evidence="1">
    <location>
        <begin position="1"/>
        <end position="19"/>
    </location>
</feature>
<dbReference type="PATRIC" id="fig|1321819.3.peg.442"/>
<organism evidence="2 3">
    <name type="scientific">Bacteroides pyogenes F0041</name>
    <dbReference type="NCBI Taxonomy" id="1321819"/>
    <lineage>
        <taxon>Bacteria</taxon>
        <taxon>Pseudomonadati</taxon>
        <taxon>Bacteroidota</taxon>
        <taxon>Bacteroidia</taxon>
        <taxon>Bacteroidales</taxon>
        <taxon>Bacteroidaceae</taxon>
        <taxon>Bacteroides</taxon>
    </lineage>
</organism>
<dbReference type="HOGENOM" id="CLU_112447_0_0_10"/>
<evidence type="ECO:0008006" key="4">
    <source>
        <dbReference type="Google" id="ProtNLM"/>
    </source>
</evidence>